<feature type="domain" description="SLH" evidence="2">
    <location>
        <begin position="279"/>
        <end position="343"/>
    </location>
</feature>
<keyword evidence="4" id="KW-1185">Reference proteome</keyword>
<feature type="domain" description="SLH" evidence="2">
    <location>
        <begin position="218"/>
        <end position="277"/>
    </location>
</feature>
<keyword evidence="1" id="KW-0812">Transmembrane</keyword>
<accession>A0A8J7YYW3</accession>
<proteinExistence type="predicted"/>
<keyword evidence="1" id="KW-1133">Transmembrane helix</keyword>
<evidence type="ECO:0000259" key="2">
    <source>
        <dbReference type="PROSITE" id="PS51272"/>
    </source>
</evidence>
<name>A0A8J7YYW3_9CYAN</name>
<dbReference type="AlphaFoldDB" id="A0A8J7YYW3"/>
<reference evidence="3" key="1">
    <citation type="submission" date="2019-12" db="EMBL/GenBank/DDBJ databases">
        <title>High-Quality draft genome sequences of three cyanobacteria isolated from the limestone walls of the Old Cathedral of Coimbra.</title>
        <authorList>
            <person name="Tiago I."/>
            <person name="Soares F."/>
            <person name="Portugal A."/>
        </authorList>
    </citation>
    <scope>NUCLEOTIDE SEQUENCE</scope>
    <source>
        <strain evidence="3">A</strain>
    </source>
</reference>
<dbReference type="PANTHER" id="PTHR43308:SF5">
    <property type="entry name" value="S-LAYER PROTEIN _ PEPTIDOGLYCAN ENDO-BETA-N-ACETYLGLUCOSAMINIDASE"/>
    <property type="match status" value="1"/>
</dbReference>
<dbReference type="EMBL" id="WVIE01000007">
    <property type="protein sequence ID" value="NDJ17137.1"/>
    <property type="molecule type" value="Genomic_DNA"/>
</dbReference>
<dbReference type="Proteomes" id="UP000646053">
    <property type="component" value="Unassembled WGS sequence"/>
</dbReference>
<dbReference type="RefSeq" id="WP_162422656.1">
    <property type="nucleotide sequence ID" value="NZ_WVIE01000007.1"/>
</dbReference>
<feature type="transmembrane region" description="Helical" evidence="1">
    <location>
        <begin position="27"/>
        <end position="45"/>
    </location>
</feature>
<feature type="domain" description="SLH" evidence="2">
    <location>
        <begin position="154"/>
        <end position="217"/>
    </location>
</feature>
<evidence type="ECO:0000256" key="1">
    <source>
        <dbReference type="SAM" id="Phobius"/>
    </source>
</evidence>
<sequence length="344" mass="36390">MTSSPDPRRDDPLSPASERRRLTADELIAMVVAFLSIGSIFAWALTQTDQAFDFGTLSRSVLPSTPSQVPATVPPSPTAGLGIPTAPQPFSTVAPVPSTGGGIFAPVSPQVGVQSQIPVVPIVPPSAIAPSPLPTLTPAPSVAPLPLPVPNASLPTGFSDVPADYWAAAYIAELARRNVINGFTNGTFQPNKPVTRAEFAGILSKAFDKPKTQDLLPFRDLESDYWAKSAIDESVQTGFMNGYPGGVFQPNQEIPILQLQSALATGLSLEPPAQPEQILARFEDANEIPKWAQGKVAAAVESGIVTNYPSPQQLDPTRISTRADAAALVYRAMVRDGRIAPNVR</sequence>
<keyword evidence="1" id="KW-0472">Membrane</keyword>
<protein>
    <submittedName>
        <fullName evidence="3">S-layer homology domain-containing protein</fullName>
    </submittedName>
</protein>
<evidence type="ECO:0000313" key="3">
    <source>
        <dbReference type="EMBL" id="NDJ17137.1"/>
    </source>
</evidence>
<gene>
    <name evidence="3" type="ORF">GS601_07520</name>
</gene>
<evidence type="ECO:0000313" key="4">
    <source>
        <dbReference type="Proteomes" id="UP000646053"/>
    </source>
</evidence>
<dbReference type="InterPro" id="IPR051465">
    <property type="entry name" value="Cell_Envelope_Struct_Comp"/>
</dbReference>
<organism evidence="3 4">
    <name type="scientific">Myxacorys almedinensis A</name>
    <dbReference type="NCBI Taxonomy" id="2690445"/>
    <lineage>
        <taxon>Bacteria</taxon>
        <taxon>Bacillati</taxon>
        <taxon>Cyanobacteriota</taxon>
        <taxon>Cyanophyceae</taxon>
        <taxon>Leptolyngbyales</taxon>
        <taxon>Leptolyngbyaceae</taxon>
        <taxon>Myxacorys</taxon>
        <taxon>Myxacorys almedinensis</taxon>
    </lineage>
</organism>
<dbReference type="Pfam" id="PF00395">
    <property type="entry name" value="SLH"/>
    <property type="match status" value="3"/>
</dbReference>
<dbReference type="InterPro" id="IPR001119">
    <property type="entry name" value="SLH_dom"/>
</dbReference>
<comment type="caution">
    <text evidence="3">The sequence shown here is derived from an EMBL/GenBank/DDBJ whole genome shotgun (WGS) entry which is preliminary data.</text>
</comment>
<dbReference type="PROSITE" id="PS51272">
    <property type="entry name" value="SLH"/>
    <property type="match status" value="3"/>
</dbReference>
<dbReference type="PANTHER" id="PTHR43308">
    <property type="entry name" value="OUTER MEMBRANE PROTEIN ALPHA-RELATED"/>
    <property type="match status" value="1"/>
</dbReference>